<dbReference type="Gene3D" id="2.40.170.20">
    <property type="entry name" value="TonB-dependent receptor, beta-barrel domain"/>
    <property type="match status" value="1"/>
</dbReference>
<dbReference type="InterPro" id="IPR023997">
    <property type="entry name" value="TonB-dep_OMP_SusC/RagA_CS"/>
</dbReference>
<reference evidence="5" key="2">
    <citation type="submission" date="2023-04" db="EMBL/GenBank/DDBJ databases">
        <title>Paracnuella aquatica gen. nov., sp. nov., a member of the family Chitinophagaceae isolated from a hot spring.</title>
        <authorList>
            <person name="Wang C."/>
        </authorList>
    </citation>
    <scope>NUCLEOTIDE SEQUENCE</scope>
    <source>
        <strain evidence="5">LB-8</strain>
    </source>
</reference>
<evidence type="ECO:0000313" key="5">
    <source>
        <dbReference type="EMBL" id="MCU7548812.1"/>
    </source>
</evidence>
<comment type="subcellular location">
    <subcellularLocation>
        <location evidence="1">Cell outer membrane</location>
    </subcellularLocation>
</comment>
<name>A0A9X3BH21_9BACT</name>
<dbReference type="NCBIfam" id="TIGR04056">
    <property type="entry name" value="OMP_RagA_SusC"/>
    <property type="match status" value="1"/>
</dbReference>
<dbReference type="InterPro" id="IPR036942">
    <property type="entry name" value="Beta-barrel_TonB_sf"/>
</dbReference>
<dbReference type="InterPro" id="IPR008969">
    <property type="entry name" value="CarboxyPept-like_regulatory"/>
</dbReference>
<dbReference type="SUPFAM" id="SSF56935">
    <property type="entry name" value="Porins"/>
    <property type="match status" value="1"/>
</dbReference>
<reference evidence="5" key="1">
    <citation type="submission" date="2022-09" db="EMBL/GenBank/DDBJ databases">
        <authorList>
            <person name="Yuan C."/>
            <person name="Ke Z."/>
        </authorList>
    </citation>
    <scope>NUCLEOTIDE SEQUENCE</scope>
    <source>
        <strain evidence="5">LB-8</strain>
    </source>
</reference>
<evidence type="ECO:0000256" key="3">
    <source>
        <dbReference type="ARBA" id="ARBA00023237"/>
    </source>
</evidence>
<dbReference type="GO" id="GO:0009279">
    <property type="term" value="C:cell outer membrane"/>
    <property type="evidence" value="ECO:0007669"/>
    <property type="project" value="UniProtKB-SubCell"/>
</dbReference>
<dbReference type="EMBL" id="JAOTIF010000003">
    <property type="protein sequence ID" value="MCU7548812.1"/>
    <property type="molecule type" value="Genomic_DNA"/>
</dbReference>
<comment type="caution">
    <text evidence="5">The sequence shown here is derived from an EMBL/GenBank/DDBJ whole genome shotgun (WGS) entry which is preliminary data.</text>
</comment>
<dbReference type="Gene3D" id="2.170.130.10">
    <property type="entry name" value="TonB-dependent receptor, plug domain"/>
    <property type="match status" value="1"/>
</dbReference>
<dbReference type="InterPro" id="IPR023996">
    <property type="entry name" value="TonB-dep_OMP_SusC/RagA"/>
</dbReference>
<dbReference type="AlphaFoldDB" id="A0A9X3BH21"/>
<dbReference type="NCBIfam" id="TIGR04057">
    <property type="entry name" value="SusC_RagA_signa"/>
    <property type="match status" value="1"/>
</dbReference>
<dbReference type="InterPro" id="IPR012910">
    <property type="entry name" value="Plug_dom"/>
</dbReference>
<accession>A0A9X3BH21</accession>
<dbReference type="RefSeq" id="WP_279296257.1">
    <property type="nucleotide sequence ID" value="NZ_JAOTIF010000003.1"/>
</dbReference>
<evidence type="ECO:0000256" key="1">
    <source>
        <dbReference type="ARBA" id="ARBA00004442"/>
    </source>
</evidence>
<dbReference type="InterPro" id="IPR037066">
    <property type="entry name" value="Plug_dom_sf"/>
</dbReference>
<organism evidence="5 6">
    <name type="scientific">Paraflavisolibacter caeni</name>
    <dbReference type="NCBI Taxonomy" id="2982496"/>
    <lineage>
        <taxon>Bacteria</taxon>
        <taxon>Pseudomonadati</taxon>
        <taxon>Bacteroidota</taxon>
        <taxon>Chitinophagia</taxon>
        <taxon>Chitinophagales</taxon>
        <taxon>Chitinophagaceae</taxon>
        <taxon>Paraflavisolibacter</taxon>
    </lineage>
</organism>
<keyword evidence="6" id="KW-1185">Reference proteome</keyword>
<gene>
    <name evidence="5" type="ORF">OCK74_06765</name>
</gene>
<dbReference type="Gene3D" id="2.60.40.1120">
    <property type="entry name" value="Carboxypeptidase-like, regulatory domain"/>
    <property type="match status" value="1"/>
</dbReference>
<evidence type="ECO:0000313" key="6">
    <source>
        <dbReference type="Proteomes" id="UP001155483"/>
    </source>
</evidence>
<dbReference type="SUPFAM" id="SSF49464">
    <property type="entry name" value="Carboxypeptidase regulatory domain-like"/>
    <property type="match status" value="1"/>
</dbReference>
<sequence>MFLCNKKLKSKPLFFSALTRCYLLLLPLVLVFVQAGAQERTIEVLNGVVKSERGEILTGATVVVRNTKLATSTGKDGSFVLKNVPSNATLRVSFVGHTAKEVKLKDGQRSIEILLSSNSNTLADVVVNTGLYRRPTGNFTGAAKSFSGEQLKSVNPANVLQALAVVEPALRIVENNAMGNDPNQLPIIQLRGQNNLPVSSQGTLEGATPVSNGDMMSSYLLNPNQPLIILDGFQTTLQAINDMDINRIASITVLKDAAATVAYGSKAANGVIVVETKQPLSGKMRISYGINASVELPDLSSYHLMDAKQFLEAQRLAGIYGDPANHYNDVALKQWYDYRLQQVQSGVNTYWLSQPLRTGYALNHSLNLEGGTGNIRHSLSLNYGSNNGVMKGSGRTSYGLNYNLTYVFKNIRFSNVTSVSSGRGDNSPWGSFSEYAKQYPYFRPYNSEGQLNKIFEPSAAELGIALAAPGGIITNAMYNSTLNVVDYSNYLSYSNATNFDWNVTRDLRLKANVRLSNNLPEGEQFLPADHTVFVKSVTSRFVDLGSYSQMKGKNTSVDGRISLDYNKRFGRHTIYSALGFSAQQTNSTSTTVKTTGIPNDFLGDLGLANGYGLNYKPTSLVNNTRSVSQFLSVSYNYNDRYTAEATLNSSGSSQFGSNNRFAPFWAGGIAWNVDKEKFFKRNFIIQQLRLKANTGVTGNQNFAASMAQPFYNYNTQNNYRLQLGSTINTYANPNLKWQQTLKNNLSVQMSLLNEHVMVGADFYLEKTNSLILPLDVAPSTGFDSYQDNLGAVENRGYEVSLGLPIIRNRAKNIFWSLSFNTGSYENVITKLSPAIEAYNKENDKIDNSEEGKKKQQKPLPRFVVGQAMNTIWAVRSLGIDPATGKEVFLKLDGSKTFNWDPNDKFPVAVGDSKFKGMIGSNLTLKSFTFNFNLAYQLGGYKYNQTLADKIENVNLNLTNADSRVLTDRWKKPGDVSSYKALVTDGGGNTLLMTQATSRFVQRDNFIDASSVTVGYNFPANLKWVRLLKLSTPKIFITQNQVFRLGTIEAERGTAYPFTRRFNFGLSSTF</sequence>
<protein>
    <submittedName>
        <fullName evidence="5">SusC/RagA family TonB-linked outer membrane protein</fullName>
    </submittedName>
</protein>
<keyword evidence="2" id="KW-0472">Membrane</keyword>
<feature type="domain" description="TonB-dependent receptor plug" evidence="4">
    <location>
        <begin position="140"/>
        <end position="271"/>
    </location>
</feature>
<proteinExistence type="predicted"/>
<keyword evidence="3" id="KW-0998">Cell outer membrane</keyword>
<dbReference type="Pfam" id="PF13715">
    <property type="entry name" value="CarbopepD_reg_2"/>
    <property type="match status" value="1"/>
</dbReference>
<evidence type="ECO:0000259" key="4">
    <source>
        <dbReference type="Pfam" id="PF07715"/>
    </source>
</evidence>
<evidence type="ECO:0000256" key="2">
    <source>
        <dbReference type="ARBA" id="ARBA00023136"/>
    </source>
</evidence>
<dbReference type="Proteomes" id="UP001155483">
    <property type="component" value="Unassembled WGS sequence"/>
</dbReference>
<dbReference type="Pfam" id="PF07715">
    <property type="entry name" value="Plug"/>
    <property type="match status" value="1"/>
</dbReference>